<evidence type="ECO:0000313" key="1">
    <source>
        <dbReference type="EMBL" id="KAK2710470.1"/>
    </source>
</evidence>
<name>A0AA88HEB7_ARTSF</name>
<dbReference type="EMBL" id="JAVRJZ010000016">
    <property type="protein sequence ID" value="KAK2710470.1"/>
    <property type="molecule type" value="Genomic_DNA"/>
</dbReference>
<reference evidence="1" key="1">
    <citation type="submission" date="2023-07" db="EMBL/GenBank/DDBJ databases">
        <title>Chromosome-level genome assembly of Artemia franciscana.</title>
        <authorList>
            <person name="Jo E."/>
        </authorList>
    </citation>
    <scope>NUCLEOTIDE SEQUENCE</scope>
    <source>
        <tissue evidence="1">Whole body</tissue>
    </source>
</reference>
<dbReference type="AlphaFoldDB" id="A0AA88HEB7"/>
<evidence type="ECO:0000313" key="2">
    <source>
        <dbReference type="Proteomes" id="UP001187531"/>
    </source>
</evidence>
<organism evidence="1 2">
    <name type="scientific">Artemia franciscana</name>
    <name type="common">Brine shrimp</name>
    <name type="synonym">Artemia sanfranciscana</name>
    <dbReference type="NCBI Taxonomy" id="6661"/>
    <lineage>
        <taxon>Eukaryota</taxon>
        <taxon>Metazoa</taxon>
        <taxon>Ecdysozoa</taxon>
        <taxon>Arthropoda</taxon>
        <taxon>Crustacea</taxon>
        <taxon>Branchiopoda</taxon>
        <taxon>Anostraca</taxon>
        <taxon>Artemiidae</taxon>
        <taxon>Artemia</taxon>
    </lineage>
</organism>
<accession>A0AA88HEB7</accession>
<comment type="caution">
    <text evidence="1">The sequence shown here is derived from an EMBL/GenBank/DDBJ whole genome shotgun (WGS) entry which is preliminary data.</text>
</comment>
<protein>
    <submittedName>
        <fullName evidence="1">Uncharacterized protein</fullName>
    </submittedName>
</protein>
<keyword evidence="2" id="KW-1185">Reference proteome</keyword>
<gene>
    <name evidence="1" type="ORF">QYM36_011858</name>
</gene>
<sequence>MEEWRQRQSNRASQKTYSVLKIRLLNVYLNNTLTDVLSTKYQLHNIYARLVSILSFKCFAEFHIRWRNKHIKPHSRLSLKFTSALDLVLREGFDDESNLKRIESSKYMLASELMCGQSIQCKSELIMFHLNCRGLNSSNRYLSELVRNGRDIQILGLTETWLTFSNEALLDINGDNFSGEIGISRGSAHMKSDLDAKRITVTSATLIDNIFVNMKRNFRIHTPRVLVNDVSDHYAVMISCQLQHNLQHNLVDPETLDPIGEMKVVLPEMSGNRVASQIADEMAQHFPQIGGKVKLTVENRPKDGSFEQYSSDTSLFLQKTIQQEVTQIASEIRNRAAREDVLSLKVINDIFSDYGLLNDNSHFIK</sequence>
<dbReference type="Proteomes" id="UP001187531">
    <property type="component" value="Unassembled WGS sequence"/>
</dbReference>
<proteinExistence type="predicted"/>